<comment type="caution">
    <text evidence="8">The sequence shown here is derived from an EMBL/GenBank/DDBJ whole genome shotgun (WGS) entry which is preliminary data.</text>
</comment>
<evidence type="ECO:0000256" key="3">
    <source>
        <dbReference type="ARBA" id="ARBA00023274"/>
    </source>
</evidence>
<evidence type="ECO:0000256" key="2">
    <source>
        <dbReference type="ARBA" id="ARBA00022980"/>
    </source>
</evidence>
<keyword evidence="4" id="KW-0699">rRNA-binding</keyword>
<dbReference type="HAMAP" id="MF_01341">
    <property type="entry name" value="Ribosomal_uL15"/>
    <property type="match status" value="1"/>
</dbReference>
<keyword evidence="2 4" id="KW-0689">Ribosomal protein</keyword>
<dbReference type="InterPro" id="IPR036227">
    <property type="entry name" value="Ribosomal_uL15/eL18_sf"/>
</dbReference>
<evidence type="ECO:0000256" key="6">
    <source>
        <dbReference type="SAM" id="MobiDB-lite"/>
    </source>
</evidence>
<keyword evidence="4" id="KW-0694">RNA-binding</keyword>
<organism evidence="8 9">
    <name type="scientific">Thiohalorhabdus methylotrophus</name>
    <dbReference type="NCBI Taxonomy" id="3242694"/>
    <lineage>
        <taxon>Bacteria</taxon>
        <taxon>Pseudomonadati</taxon>
        <taxon>Pseudomonadota</taxon>
        <taxon>Gammaproteobacteria</taxon>
        <taxon>Thiohalorhabdales</taxon>
        <taxon>Thiohalorhabdaceae</taxon>
        <taxon>Thiohalorhabdus</taxon>
    </lineage>
</organism>
<dbReference type="InterPro" id="IPR005749">
    <property type="entry name" value="Ribosomal_uL15_bac-type"/>
</dbReference>
<reference evidence="8 9" key="1">
    <citation type="submission" date="2024-08" db="EMBL/GenBank/DDBJ databases">
        <title>Whole-genome sequencing of halo(alkali)philic microorganisms from hypersaline lakes.</title>
        <authorList>
            <person name="Sorokin D.Y."/>
            <person name="Merkel A.Y."/>
            <person name="Messina E."/>
            <person name="Yakimov M."/>
        </authorList>
    </citation>
    <scope>NUCLEOTIDE SEQUENCE [LARGE SCALE GENOMIC DNA]</scope>
    <source>
        <strain evidence="8 9">Cl-TMA</strain>
    </source>
</reference>
<comment type="similarity">
    <text evidence="1 4 5">Belongs to the universal ribosomal protein uL15 family.</text>
</comment>
<evidence type="ECO:0000256" key="1">
    <source>
        <dbReference type="ARBA" id="ARBA00007320"/>
    </source>
</evidence>
<dbReference type="PANTHER" id="PTHR12934">
    <property type="entry name" value="50S RIBOSOMAL PROTEIN L15"/>
    <property type="match status" value="1"/>
</dbReference>
<accession>A0ABV4TQP5</accession>
<keyword evidence="3 4" id="KW-0687">Ribonucleoprotein</keyword>
<dbReference type="InterPro" id="IPR021131">
    <property type="entry name" value="Ribosomal_uL15/eL18"/>
</dbReference>
<evidence type="ECO:0000256" key="4">
    <source>
        <dbReference type="HAMAP-Rule" id="MF_01341"/>
    </source>
</evidence>
<gene>
    <name evidence="4 8" type="primary">rplO</name>
    <name evidence="8" type="ORF">ACERLL_02320</name>
</gene>
<feature type="domain" description="Large ribosomal subunit protein uL15/eL18" evidence="7">
    <location>
        <begin position="77"/>
        <end position="144"/>
    </location>
</feature>
<comment type="subunit">
    <text evidence="4">Part of the 50S ribosomal subunit.</text>
</comment>
<evidence type="ECO:0000313" key="8">
    <source>
        <dbReference type="EMBL" id="MFA9459659.1"/>
    </source>
</evidence>
<feature type="region of interest" description="Disordered" evidence="6">
    <location>
        <begin position="1"/>
        <end position="64"/>
    </location>
</feature>
<dbReference type="InterPro" id="IPR001196">
    <property type="entry name" value="Ribosomal_uL15_CS"/>
</dbReference>
<name>A0ABV4TQP5_9GAMM</name>
<dbReference type="InterPro" id="IPR030878">
    <property type="entry name" value="Ribosomal_uL15"/>
</dbReference>
<dbReference type="GO" id="GO:0005840">
    <property type="term" value="C:ribosome"/>
    <property type="evidence" value="ECO:0007669"/>
    <property type="project" value="UniProtKB-KW"/>
</dbReference>
<dbReference type="PANTHER" id="PTHR12934:SF11">
    <property type="entry name" value="LARGE RIBOSOMAL SUBUNIT PROTEIN UL15M"/>
    <property type="match status" value="1"/>
</dbReference>
<comment type="function">
    <text evidence="4">Binds to the 23S rRNA.</text>
</comment>
<sequence length="147" mass="16005">MKLNELKPTPGSRKTRKRVGRGESSGWGKTSARGHKGQKARSGGSIKAGFEGGQMPLQRRLPKRGFHNRFAERYAEVRLDHLNAFEDGSEVTEEALRHLGIISGADKWAKLLGSGNLERKLTIRLTKVTGGARKAVESAGGSVVDEQ</sequence>
<protein>
    <recommendedName>
        <fullName evidence="4">Large ribosomal subunit protein uL15</fullName>
    </recommendedName>
</protein>
<evidence type="ECO:0000259" key="7">
    <source>
        <dbReference type="Pfam" id="PF00828"/>
    </source>
</evidence>
<dbReference type="Gene3D" id="3.100.10.10">
    <property type="match status" value="1"/>
</dbReference>
<dbReference type="EMBL" id="JBGUAW010000002">
    <property type="protein sequence ID" value="MFA9459659.1"/>
    <property type="molecule type" value="Genomic_DNA"/>
</dbReference>
<dbReference type="Proteomes" id="UP001575181">
    <property type="component" value="Unassembled WGS sequence"/>
</dbReference>
<proteinExistence type="inferred from homology"/>
<evidence type="ECO:0000256" key="5">
    <source>
        <dbReference type="RuleBase" id="RU003888"/>
    </source>
</evidence>
<evidence type="ECO:0000313" key="9">
    <source>
        <dbReference type="Proteomes" id="UP001575181"/>
    </source>
</evidence>
<dbReference type="PROSITE" id="PS00475">
    <property type="entry name" value="RIBOSOMAL_L15"/>
    <property type="match status" value="1"/>
</dbReference>
<dbReference type="NCBIfam" id="TIGR01071">
    <property type="entry name" value="rplO_bact"/>
    <property type="match status" value="1"/>
</dbReference>
<dbReference type="SUPFAM" id="SSF52080">
    <property type="entry name" value="Ribosomal proteins L15p and L18e"/>
    <property type="match status" value="1"/>
</dbReference>
<dbReference type="RefSeq" id="WP_373654450.1">
    <property type="nucleotide sequence ID" value="NZ_JBGUAW010000002.1"/>
</dbReference>
<dbReference type="Pfam" id="PF00828">
    <property type="entry name" value="Ribosomal_L27A"/>
    <property type="match status" value="1"/>
</dbReference>
<keyword evidence="9" id="KW-1185">Reference proteome</keyword>